<accession>A0A4S4LCG4</accession>
<organism evidence="4 5">
    <name type="scientific">Phellinidium pouzarii</name>
    <dbReference type="NCBI Taxonomy" id="167371"/>
    <lineage>
        <taxon>Eukaryota</taxon>
        <taxon>Fungi</taxon>
        <taxon>Dikarya</taxon>
        <taxon>Basidiomycota</taxon>
        <taxon>Agaricomycotina</taxon>
        <taxon>Agaricomycetes</taxon>
        <taxon>Hymenochaetales</taxon>
        <taxon>Hymenochaetaceae</taxon>
        <taxon>Phellinidium</taxon>
    </lineage>
</organism>
<evidence type="ECO:0000256" key="1">
    <source>
        <dbReference type="ARBA" id="ARBA00022741"/>
    </source>
</evidence>
<dbReference type="PROSITE" id="PS50011">
    <property type="entry name" value="PROTEIN_KINASE_DOM"/>
    <property type="match status" value="1"/>
</dbReference>
<dbReference type="EMBL" id="SGPK01000062">
    <property type="protein sequence ID" value="THH09476.1"/>
    <property type="molecule type" value="Genomic_DNA"/>
</dbReference>
<gene>
    <name evidence="4" type="ORF">EW145_g1993</name>
</gene>
<dbReference type="InterPro" id="IPR001245">
    <property type="entry name" value="Ser-Thr/Tyr_kinase_cat_dom"/>
</dbReference>
<dbReference type="InterPro" id="IPR000719">
    <property type="entry name" value="Prot_kinase_dom"/>
</dbReference>
<evidence type="ECO:0000313" key="4">
    <source>
        <dbReference type="EMBL" id="THH09476.1"/>
    </source>
</evidence>
<keyword evidence="1" id="KW-0547">Nucleotide-binding</keyword>
<dbReference type="AlphaFoldDB" id="A0A4S4LCG4"/>
<dbReference type="Proteomes" id="UP000308199">
    <property type="component" value="Unassembled WGS sequence"/>
</dbReference>
<keyword evidence="2" id="KW-0067">ATP-binding</keyword>
<dbReference type="InterPro" id="IPR011009">
    <property type="entry name" value="Kinase-like_dom_sf"/>
</dbReference>
<keyword evidence="5" id="KW-1185">Reference proteome</keyword>
<evidence type="ECO:0000313" key="5">
    <source>
        <dbReference type="Proteomes" id="UP000308199"/>
    </source>
</evidence>
<feature type="domain" description="Protein kinase" evidence="3">
    <location>
        <begin position="45"/>
        <end position="204"/>
    </location>
</feature>
<dbReference type="GO" id="GO:0004672">
    <property type="term" value="F:protein kinase activity"/>
    <property type="evidence" value="ECO:0007669"/>
    <property type="project" value="InterPro"/>
</dbReference>
<dbReference type="Pfam" id="PF07714">
    <property type="entry name" value="PK_Tyr_Ser-Thr"/>
    <property type="match status" value="1"/>
</dbReference>
<dbReference type="PANTHER" id="PTHR27001">
    <property type="entry name" value="OS01G0253100 PROTEIN"/>
    <property type="match status" value="1"/>
</dbReference>
<dbReference type="OrthoDB" id="26722at2759"/>
<dbReference type="GO" id="GO:0005524">
    <property type="term" value="F:ATP binding"/>
    <property type="evidence" value="ECO:0007669"/>
    <property type="project" value="UniProtKB-KW"/>
</dbReference>
<reference evidence="4 5" key="1">
    <citation type="submission" date="2019-02" db="EMBL/GenBank/DDBJ databases">
        <title>Genome sequencing of the rare red list fungi Phellinidium pouzarii.</title>
        <authorList>
            <person name="Buettner E."/>
            <person name="Kellner H."/>
        </authorList>
    </citation>
    <scope>NUCLEOTIDE SEQUENCE [LARGE SCALE GENOMIC DNA]</scope>
    <source>
        <strain evidence="4 5">DSM 108285</strain>
    </source>
</reference>
<proteinExistence type="predicted"/>
<evidence type="ECO:0000259" key="3">
    <source>
        <dbReference type="PROSITE" id="PS50011"/>
    </source>
</evidence>
<name>A0A4S4LCG4_9AGAM</name>
<dbReference type="Gene3D" id="1.10.510.10">
    <property type="entry name" value="Transferase(Phosphotransferase) domain 1"/>
    <property type="match status" value="1"/>
</dbReference>
<comment type="caution">
    <text evidence="4">The sequence shown here is derived from an EMBL/GenBank/DDBJ whole genome shotgun (WGS) entry which is preliminary data.</text>
</comment>
<evidence type="ECO:0000256" key="2">
    <source>
        <dbReference type="ARBA" id="ARBA00022840"/>
    </source>
</evidence>
<dbReference type="SUPFAM" id="SSF56112">
    <property type="entry name" value="Protein kinase-like (PK-like)"/>
    <property type="match status" value="1"/>
</dbReference>
<dbReference type="PANTHER" id="PTHR27001:SF931">
    <property type="entry name" value="OS11G0664100 PROTEIN"/>
    <property type="match status" value="1"/>
</dbReference>
<dbReference type="GO" id="GO:0005886">
    <property type="term" value="C:plasma membrane"/>
    <property type="evidence" value="ECO:0007669"/>
    <property type="project" value="TreeGrafter"/>
</dbReference>
<sequence>MNPENNTETSESKETVSAQNTVKELLEKTIADLDYLNLSGRVTFDTPGQFIVHGGYGEVYTGNCKFPNGEQAKVAIKRIRFSVKEGNTIIKIIVKELYLWSKLNHPNVLPLRGFIIDETGFPSLISEWMDNGSVLEYAQKHPDCDTIIHLSLGIAEGLAYLHNLEKPMVHSDIKSELLAKHRPFDDLGDNQVIASLLKKQLPAR</sequence>
<protein>
    <recommendedName>
        <fullName evidence="3">Protein kinase domain-containing protein</fullName>
    </recommendedName>
</protein>